<dbReference type="EMBL" id="CM037158">
    <property type="protein sequence ID" value="KAH7851180.1"/>
    <property type="molecule type" value="Genomic_DNA"/>
</dbReference>
<keyword evidence="2" id="KW-1185">Reference proteome</keyword>
<accession>A0ACB7YCN2</accession>
<name>A0ACB7YCN2_9ERIC</name>
<gene>
    <name evidence="1" type="ORF">Vadar_008241</name>
</gene>
<evidence type="ECO:0000313" key="1">
    <source>
        <dbReference type="EMBL" id="KAH7851180.1"/>
    </source>
</evidence>
<protein>
    <submittedName>
        <fullName evidence="1">Uncharacterized protein</fullName>
    </submittedName>
</protein>
<organism evidence="1 2">
    <name type="scientific">Vaccinium darrowii</name>
    <dbReference type="NCBI Taxonomy" id="229202"/>
    <lineage>
        <taxon>Eukaryota</taxon>
        <taxon>Viridiplantae</taxon>
        <taxon>Streptophyta</taxon>
        <taxon>Embryophyta</taxon>
        <taxon>Tracheophyta</taxon>
        <taxon>Spermatophyta</taxon>
        <taxon>Magnoliopsida</taxon>
        <taxon>eudicotyledons</taxon>
        <taxon>Gunneridae</taxon>
        <taxon>Pentapetalae</taxon>
        <taxon>asterids</taxon>
        <taxon>Ericales</taxon>
        <taxon>Ericaceae</taxon>
        <taxon>Vaccinioideae</taxon>
        <taxon>Vaccinieae</taxon>
        <taxon>Vaccinium</taxon>
    </lineage>
</organism>
<reference evidence="1 2" key="1">
    <citation type="journal article" date="2021" name="Hortic Res">
        <title>High-quality reference genome and annotation aids understanding of berry development for evergreen blueberry (Vaccinium darrowii).</title>
        <authorList>
            <person name="Yu J."/>
            <person name="Hulse-Kemp A.M."/>
            <person name="Babiker E."/>
            <person name="Staton M."/>
        </authorList>
    </citation>
    <scope>NUCLEOTIDE SEQUENCE [LARGE SCALE GENOMIC DNA]</scope>
    <source>
        <strain evidence="2">cv. NJ 8807/NJ 8810</strain>
        <tissue evidence="1">Young leaf</tissue>
    </source>
</reference>
<dbReference type="Proteomes" id="UP000828048">
    <property type="component" value="Chromosome 8"/>
</dbReference>
<comment type="caution">
    <text evidence="1">The sequence shown here is derived from an EMBL/GenBank/DDBJ whole genome shotgun (WGS) entry which is preliminary data.</text>
</comment>
<sequence length="363" mass="41251">MDSALLVNPVGSAGGLALFWKGASTVSLKFVDDCGLVDLGFSGYPFTWRNNRCGDDYVQERLDRVLASPSWCLLYDQASVSHLDTVGSDHSAILLNLRSVPAKRRVPFRFDARWVENEEVHEVIRQAWANPVHGSQSFMVVKKIQACRASLSNWKRRKRADSRQIIDDLKARICTLRNANVGPQPGVILNLKKQLKEEWDKEELFWKQKSRVVWLQHGDKNTRFFHTSVMKRRSFNHISGIEDANGVWINDPCGVQSEFKFYFSGIFTANPHLIIQETVNAIPEKISSTMNRMLTRPVTGLEIKSALDEMEPSKAPGIDGMTPQFFQSYWPTVGEDVIAAELISLEVEPIKLDQMRLDSMIIR</sequence>
<proteinExistence type="predicted"/>
<evidence type="ECO:0000313" key="2">
    <source>
        <dbReference type="Proteomes" id="UP000828048"/>
    </source>
</evidence>